<reference evidence="6 7" key="1">
    <citation type="journal article" date="2014" name="Nat. Commun.">
        <title>Molecular traces of alternative social organization in a termite genome.</title>
        <authorList>
            <person name="Terrapon N."/>
            <person name="Li C."/>
            <person name="Robertson H.M."/>
            <person name="Ji L."/>
            <person name="Meng X."/>
            <person name="Booth W."/>
            <person name="Chen Z."/>
            <person name="Childers C.P."/>
            <person name="Glastad K.M."/>
            <person name="Gokhale K."/>
            <person name="Gowin J."/>
            <person name="Gronenberg W."/>
            <person name="Hermansen R.A."/>
            <person name="Hu H."/>
            <person name="Hunt B.G."/>
            <person name="Huylmans A.K."/>
            <person name="Khalil S.M."/>
            <person name="Mitchell R.D."/>
            <person name="Munoz-Torres M.C."/>
            <person name="Mustard J.A."/>
            <person name="Pan H."/>
            <person name="Reese J.T."/>
            <person name="Scharf M.E."/>
            <person name="Sun F."/>
            <person name="Vogel H."/>
            <person name="Xiao J."/>
            <person name="Yang W."/>
            <person name="Yang Z."/>
            <person name="Yang Z."/>
            <person name="Zhou J."/>
            <person name="Zhu J."/>
            <person name="Brent C.S."/>
            <person name="Elsik C.G."/>
            <person name="Goodisman M.A."/>
            <person name="Liberles D.A."/>
            <person name="Roe R.M."/>
            <person name="Vargo E.L."/>
            <person name="Vilcinskas A."/>
            <person name="Wang J."/>
            <person name="Bornberg-Bauer E."/>
            <person name="Korb J."/>
            <person name="Zhang G."/>
            <person name="Liebig J."/>
        </authorList>
    </citation>
    <scope>NUCLEOTIDE SEQUENCE [LARGE SCALE GENOMIC DNA]</scope>
    <source>
        <tissue evidence="6">Whole organism</tissue>
    </source>
</reference>
<gene>
    <name evidence="6" type="ORF">L798_10050</name>
</gene>
<dbReference type="FunFam" id="3.30.70.1400:FF:000003">
    <property type="entry name" value="Pyruvate dehydrogenase phosphatase regulatory subunit"/>
    <property type="match status" value="1"/>
</dbReference>
<feature type="domain" description="GCVT N-terminal" evidence="3">
    <location>
        <begin position="547"/>
        <end position="829"/>
    </location>
</feature>
<sequence>MYEYGTNLLISYVININLSKFFNFVRYCVISRSPKFICQSDWLVHPFILQHKQTKMLFATCSLTTAVKSVRETTWLLHYQNICKQSSNGYKIHACKKTDFKIHAKLNSNMAQYSNFAMGSEGVLPKQAQIVICGAGTVANSVAYHLVQNGWNDILVLEQKKIGSGTSHFGSGTLGLFKPIADRNLIMYSIKLYRRLQELGYDIGFKQIGSVNLAQTKDRLIALKRRMAYHQATGLHCEVVGNKELKNFHPYLRTEDLEGAIWVPEDAVAKPQAICEALAKLAKEGGARYVENCQVLQVLTENARIKGVETNIGTVFCEYFVNSAGMWARDLGLNCSPRVRVPAIPAEHFYVTTPCFEPELDSWLPCVRDYDSHTYIREWKGGFMVGGFELEAKPAFGGAGIPEDWKNKLPQDWNHFMPLWEKAIHRLPILKDVHNPVLTNSPDNFTPDGRWILGETPEVKNYFVSVGMNGNSLQGAGGIGKAVAEWIIEGVPTTELIPFSVQRFLDLHNNRQYLLQRTREVVGRHYSILYPHQCEYKYARKLRCSPLYSVLEKRGAVFGTRMAYERALYFDSTYKDGDPLPQMPPGSFYKPKFFDFMREEYLACREGVGIIDMSSFSKIEIKSSGSEVVDYLQRVCSNDVNIPVGGIVHTGMQNEYGGYENDCMIVRQNDNSFFMVSPTNQQTRTFEWMQRNLPPDHSVGLTDMTSMYTVINVVGPKSRDLMSELSNSDVKLHPFTYKKVNVGYASDVMVMSFTHTGEPGYCLYVPSEYALHVYDRLMTVGQDYGARDVGCLTQRFMRIEKFIAFWAEELTSLTTPFEAGAGHRVKLDKEYFIGKFALQRQKEQGVTQRLVFFVLEDIDPDIHIWPWGGEPLYRNGEFVGTVTSAGYGFTLDKLICVGYIRHPGITKGDSNGHQIVTNEFIMAPGAKYEIDIAGQRFLAKPHIRAPYIPHINMDSTSCRYRPTVVSLKAM</sequence>
<dbReference type="GO" id="GO:0005739">
    <property type="term" value="C:mitochondrion"/>
    <property type="evidence" value="ECO:0007669"/>
    <property type="project" value="TreeGrafter"/>
</dbReference>
<dbReference type="InterPro" id="IPR006076">
    <property type="entry name" value="FAD-dep_OxRdtase"/>
</dbReference>
<dbReference type="EMBL" id="KK852796">
    <property type="protein sequence ID" value="KDR16391.1"/>
    <property type="molecule type" value="Genomic_DNA"/>
</dbReference>
<evidence type="ECO:0000259" key="4">
    <source>
        <dbReference type="Pfam" id="PF08669"/>
    </source>
</evidence>
<dbReference type="Pfam" id="PF08669">
    <property type="entry name" value="GCV_T_C"/>
    <property type="match status" value="1"/>
</dbReference>
<dbReference type="AlphaFoldDB" id="A0A067R9S8"/>
<protein>
    <submittedName>
        <fullName evidence="6">Pyruvate dehydrogenase phosphatase regulatory subunit, mitochondrial</fullName>
    </submittedName>
</protein>
<dbReference type="Gene3D" id="3.30.9.10">
    <property type="entry name" value="D-Amino Acid Oxidase, subunit A, domain 2"/>
    <property type="match status" value="1"/>
</dbReference>
<keyword evidence="6" id="KW-0670">Pyruvate</keyword>
<dbReference type="InterPro" id="IPR032503">
    <property type="entry name" value="FAO_M"/>
</dbReference>
<evidence type="ECO:0000259" key="2">
    <source>
        <dbReference type="Pfam" id="PF01266"/>
    </source>
</evidence>
<dbReference type="SUPFAM" id="SSF51905">
    <property type="entry name" value="FAD/NAD(P)-binding domain"/>
    <property type="match status" value="1"/>
</dbReference>
<accession>A0A067R9S8</accession>
<feature type="domain" description="Aminomethyltransferase C-terminal" evidence="4">
    <location>
        <begin position="849"/>
        <end position="941"/>
    </location>
</feature>
<dbReference type="Gene3D" id="3.30.70.1400">
    <property type="entry name" value="Aminomethyltransferase beta-barrel domains"/>
    <property type="match status" value="1"/>
</dbReference>
<dbReference type="OMA" id="PFNVQRF"/>
<evidence type="ECO:0000313" key="6">
    <source>
        <dbReference type="EMBL" id="KDR16391.1"/>
    </source>
</evidence>
<dbReference type="OrthoDB" id="429143at2759"/>
<dbReference type="Pfam" id="PF01571">
    <property type="entry name" value="GCV_T"/>
    <property type="match status" value="1"/>
</dbReference>
<organism evidence="6 7">
    <name type="scientific">Zootermopsis nevadensis</name>
    <name type="common">Dampwood termite</name>
    <dbReference type="NCBI Taxonomy" id="136037"/>
    <lineage>
        <taxon>Eukaryota</taxon>
        <taxon>Metazoa</taxon>
        <taxon>Ecdysozoa</taxon>
        <taxon>Arthropoda</taxon>
        <taxon>Hexapoda</taxon>
        <taxon>Insecta</taxon>
        <taxon>Pterygota</taxon>
        <taxon>Neoptera</taxon>
        <taxon>Polyneoptera</taxon>
        <taxon>Dictyoptera</taxon>
        <taxon>Blattodea</taxon>
        <taxon>Blattoidea</taxon>
        <taxon>Termitoidae</taxon>
        <taxon>Termopsidae</taxon>
        <taxon>Zootermopsis</taxon>
    </lineage>
</organism>
<dbReference type="InterPro" id="IPR036188">
    <property type="entry name" value="FAD/NAD-bd_sf"/>
</dbReference>
<evidence type="ECO:0000259" key="3">
    <source>
        <dbReference type="Pfam" id="PF01571"/>
    </source>
</evidence>
<dbReference type="PANTHER" id="PTHR43757:SF15">
    <property type="entry name" value="PYRUVATE DEHYDROGENASE PHOSPHATASE REGULATORY SUBUNIT, MITOCHONDRIAL-LIKE"/>
    <property type="match status" value="1"/>
</dbReference>
<evidence type="ECO:0000313" key="7">
    <source>
        <dbReference type="Proteomes" id="UP000027135"/>
    </source>
</evidence>
<comment type="similarity">
    <text evidence="1">Belongs to the GcvT family.</text>
</comment>
<dbReference type="Proteomes" id="UP000027135">
    <property type="component" value="Unassembled WGS sequence"/>
</dbReference>
<dbReference type="InterPro" id="IPR006222">
    <property type="entry name" value="GCVT_N"/>
</dbReference>
<dbReference type="Gene3D" id="3.50.50.60">
    <property type="entry name" value="FAD/NAD(P)-binding domain"/>
    <property type="match status" value="1"/>
</dbReference>
<dbReference type="Gene3D" id="2.40.30.110">
    <property type="entry name" value="Aminomethyltransferase beta-barrel domains"/>
    <property type="match status" value="1"/>
</dbReference>
<dbReference type="eggNOG" id="KOG2844">
    <property type="taxonomic scope" value="Eukaryota"/>
</dbReference>
<dbReference type="InParanoid" id="A0A067R9S8"/>
<dbReference type="SUPFAM" id="SSF101790">
    <property type="entry name" value="Aminomethyltransferase beta-barrel domain"/>
    <property type="match status" value="1"/>
</dbReference>
<proteinExistence type="inferred from homology"/>
<feature type="domain" description="FAD dependent oxidoreductase" evidence="2">
    <location>
        <begin position="130"/>
        <end position="486"/>
    </location>
</feature>
<dbReference type="SUPFAM" id="SSF54373">
    <property type="entry name" value="FAD-linked reductases, C-terminal domain"/>
    <property type="match status" value="1"/>
</dbReference>
<dbReference type="InterPro" id="IPR027266">
    <property type="entry name" value="TrmE/GcvT-like"/>
</dbReference>
<keyword evidence="7" id="KW-1185">Reference proteome</keyword>
<dbReference type="STRING" id="136037.A0A067R9S8"/>
<evidence type="ECO:0000256" key="1">
    <source>
        <dbReference type="ARBA" id="ARBA00008609"/>
    </source>
</evidence>
<dbReference type="InterPro" id="IPR013977">
    <property type="entry name" value="GcvT_C"/>
</dbReference>
<dbReference type="Pfam" id="PF01266">
    <property type="entry name" value="DAO"/>
    <property type="match status" value="1"/>
</dbReference>
<dbReference type="Pfam" id="PF16350">
    <property type="entry name" value="FAO_M"/>
    <property type="match status" value="1"/>
</dbReference>
<dbReference type="InterPro" id="IPR028896">
    <property type="entry name" value="GcvT/YgfZ/DmdA"/>
</dbReference>
<feature type="domain" description="FAD dependent oxidoreductase central" evidence="5">
    <location>
        <begin position="489"/>
        <end position="545"/>
    </location>
</feature>
<dbReference type="PANTHER" id="PTHR43757">
    <property type="entry name" value="AMINOMETHYLTRANSFERASE"/>
    <property type="match status" value="1"/>
</dbReference>
<dbReference type="InterPro" id="IPR029043">
    <property type="entry name" value="GcvT/YgfZ_C"/>
</dbReference>
<evidence type="ECO:0000259" key="5">
    <source>
        <dbReference type="Pfam" id="PF16350"/>
    </source>
</evidence>
<dbReference type="Gene3D" id="3.30.1360.120">
    <property type="entry name" value="Probable tRNA modification gtpase trme, domain 1"/>
    <property type="match status" value="1"/>
</dbReference>
<name>A0A067R9S8_ZOONE</name>
<dbReference type="SUPFAM" id="SSF103025">
    <property type="entry name" value="Folate-binding domain"/>
    <property type="match status" value="1"/>
</dbReference>